<dbReference type="OrthoDB" id="9793584at2"/>
<dbReference type="RefSeq" id="WP_113894066.1">
    <property type="nucleotide sequence ID" value="NZ_QNRK01000063.1"/>
</dbReference>
<dbReference type="InterPro" id="IPR036127">
    <property type="entry name" value="CcmE-like_sf"/>
</dbReference>
<comment type="function">
    <text evidence="10">Heme chaperone required for the biogenesis of c-type cytochromes. Transiently binds heme delivered by CcmC and transfers the heme to apo-cytochromes in a process facilitated by CcmF and CcmH.</text>
</comment>
<evidence type="ECO:0000256" key="5">
    <source>
        <dbReference type="ARBA" id="ARBA00022748"/>
    </source>
</evidence>
<dbReference type="PANTHER" id="PTHR34128">
    <property type="entry name" value="CYTOCHROME C-TYPE BIOGENESIS PROTEIN CCME HOMOLOG, MITOCHONDRIAL"/>
    <property type="match status" value="1"/>
</dbReference>
<dbReference type="Pfam" id="PF03100">
    <property type="entry name" value="CcmE"/>
    <property type="match status" value="1"/>
</dbReference>
<keyword evidence="10" id="KW-1003">Cell membrane</keyword>
<evidence type="ECO:0000256" key="6">
    <source>
        <dbReference type="ARBA" id="ARBA00022968"/>
    </source>
</evidence>
<dbReference type="Gene3D" id="2.40.50.140">
    <property type="entry name" value="Nucleic acid-binding proteins"/>
    <property type="match status" value="1"/>
</dbReference>
<keyword evidence="7 10" id="KW-1133">Transmembrane helix</keyword>
<evidence type="ECO:0000313" key="13">
    <source>
        <dbReference type="Proteomes" id="UP000253529"/>
    </source>
</evidence>
<name>A0A366EEV1_9HYPH</name>
<dbReference type="InterPro" id="IPR004329">
    <property type="entry name" value="CcmE"/>
</dbReference>
<feature type="binding site" description="covalent" evidence="10 11">
    <location>
        <position position="125"/>
    </location>
    <ligand>
        <name>heme</name>
        <dbReference type="ChEBI" id="CHEBI:30413"/>
    </ligand>
</feature>
<keyword evidence="3 10" id="KW-0812">Transmembrane</keyword>
<comment type="caution">
    <text evidence="12">The sequence shown here is derived from an EMBL/GenBank/DDBJ whole genome shotgun (WGS) entry which is preliminary data.</text>
</comment>
<dbReference type="SUPFAM" id="SSF82093">
    <property type="entry name" value="Heme chaperone CcmE"/>
    <property type="match status" value="1"/>
</dbReference>
<feature type="topological domain" description="Cytoplasmic" evidence="10">
    <location>
        <begin position="1"/>
        <end position="7"/>
    </location>
</feature>
<evidence type="ECO:0000313" key="12">
    <source>
        <dbReference type="EMBL" id="RBP00937.1"/>
    </source>
</evidence>
<evidence type="ECO:0000256" key="1">
    <source>
        <dbReference type="ARBA" id="ARBA00004370"/>
    </source>
</evidence>
<evidence type="ECO:0000256" key="7">
    <source>
        <dbReference type="ARBA" id="ARBA00022989"/>
    </source>
</evidence>
<proteinExistence type="inferred from homology"/>
<dbReference type="GO" id="GO:0046872">
    <property type="term" value="F:metal ion binding"/>
    <property type="evidence" value="ECO:0007669"/>
    <property type="project" value="UniProtKB-KW"/>
</dbReference>
<reference evidence="12 13" key="1">
    <citation type="submission" date="2018-06" db="EMBL/GenBank/DDBJ databases">
        <title>Genomic Encyclopedia of Type Strains, Phase IV (KMG-IV): sequencing the most valuable type-strain genomes for metagenomic binning, comparative biology and taxonomic classification.</title>
        <authorList>
            <person name="Goeker M."/>
        </authorList>
    </citation>
    <scope>NUCLEOTIDE SEQUENCE [LARGE SCALE GENOMIC DNA]</scope>
    <source>
        <strain evidence="12 13">DSM 24875</strain>
    </source>
</reference>
<evidence type="ECO:0000256" key="4">
    <source>
        <dbReference type="ARBA" id="ARBA00022723"/>
    </source>
</evidence>
<dbReference type="GO" id="GO:0005886">
    <property type="term" value="C:plasma membrane"/>
    <property type="evidence" value="ECO:0007669"/>
    <property type="project" value="UniProtKB-SubCell"/>
</dbReference>
<accession>A0A366EEV1</accession>
<dbReference type="HAMAP" id="MF_01959">
    <property type="entry name" value="CcmE"/>
    <property type="match status" value="1"/>
</dbReference>
<keyword evidence="8 10" id="KW-0408">Iron</keyword>
<dbReference type="InterPro" id="IPR012340">
    <property type="entry name" value="NA-bd_OB-fold"/>
</dbReference>
<feature type="topological domain" description="Extracellular" evidence="10">
    <location>
        <begin position="29"/>
        <end position="151"/>
    </location>
</feature>
<evidence type="ECO:0000256" key="9">
    <source>
        <dbReference type="ARBA" id="ARBA00023136"/>
    </source>
</evidence>
<dbReference type="GO" id="GO:0017004">
    <property type="term" value="P:cytochrome complex assembly"/>
    <property type="evidence" value="ECO:0007669"/>
    <property type="project" value="UniProtKB-KW"/>
</dbReference>
<gene>
    <name evidence="10" type="primary">ccmE</name>
    <name evidence="10" type="synonym">cycJ</name>
    <name evidence="12" type="ORF">DFR50_1633</name>
</gene>
<protein>
    <recommendedName>
        <fullName evidence="10">Cytochrome c-type biogenesis protein CcmE</fullName>
    </recommendedName>
    <alternativeName>
        <fullName evidence="10">Cytochrome c maturation protein E</fullName>
    </alternativeName>
    <alternativeName>
        <fullName evidence="10">Heme chaperone CcmE</fullName>
    </alternativeName>
</protein>
<keyword evidence="2 10" id="KW-0349">Heme</keyword>
<evidence type="ECO:0000256" key="2">
    <source>
        <dbReference type="ARBA" id="ARBA00022617"/>
    </source>
</evidence>
<keyword evidence="9 10" id="KW-0472">Membrane</keyword>
<evidence type="ECO:0000256" key="10">
    <source>
        <dbReference type="HAMAP-Rule" id="MF_01959"/>
    </source>
</evidence>
<keyword evidence="6 10" id="KW-0735">Signal-anchor</keyword>
<comment type="similarity">
    <text evidence="10">Belongs to the CcmE/CycJ family.</text>
</comment>
<evidence type="ECO:0000256" key="8">
    <source>
        <dbReference type="ARBA" id="ARBA00023004"/>
    </source>
</evidence>
<evidence type="ECO:0000256" key="11">
    <source>
        <dbReference type="PIRSR" id="PIRSR604329-50"/>
    </source>
</evidence>
<dbReference type="EMBL" id="QNRK01000063">
    <property type="protein sequence ID" value="RBP00937.1"/>
    <property type="molecule type" value="Genomic_DNA"/>
</dbReference>
<keyword evidence="5 10" id="KW-0201">Cytochrome c-type biogenesis</keyword>
<comment type="subcellular location">
    <subcellularLocation>
        <location evidence="10">Cell membrane</location>
        <topology evidence="10">Single-pass type II membrane protein</topology>
    </subcellularLocation>
    <subcellularLocation>
        <location evidence="1">Membrane</location>
    </subcellularLocation>
</comment>
<keyword evidence="4 10" id="KW-0479">Metal-binding</keyword>
<feature type="binding site" description="axial binding residue" evidence="10 11">
    <location>
        <position position="129"/>
    </location>
    <ligand>
        <name>heme</name>
        <dbReference type="ChEBI" id="CHEBI:30413"/>
    </ligand>
    <ligandPart>
        <name>Fe</name>
        <dbReference type="ChEBI" id="CHEBI:18248"/>
    </ligandPart>
</feature>
<dbReference type="AlphaFoldDB" id="A0A366EEV1"/>
<dbReference type="PROSITE" id="PS51257">
    <property type="entry name" value="PROKAR_LIPOPROTEIN"/>
    <property type="match status" value="1"/>
</dbReference>
<keyword evidence="13" id="KW-1185">Reference proteome</keyword>
<sequence length="151" mass="16071">MTRKSRRLALIAAALVVIGCAVGLGLYAMKDSLALFLTPAEMAEKHVQPGTRVRIGGLVEAGSVVRADASLRFNVTDGTKAIAVDCPGACFANVPDLFREGQGVVVEGVLGPDGRIGGDQILAKHDERYMPREVVESLKKQGRWQEGANVK</sequence>
<organism evidence="12 13">
    <name type="scientific">Roseiarcus fermentans</name>
    <dbReference type="NCBI Taxonomy" id="1473586"/>
    <lineage>
        <taxon>Bacteria</taxon>
        <taxon>Pseudomonadati</taxon>
        <taxon>Pseudomonadota</taxon>
        <taxon>Alphaproteobacteria</taxon>
        <taxon>Hyphomicrobiales</taxon>
        <taxon>Roseiarcaceae</taxon>
        <taxon>Roseiarcus</taxon>
    </lineage>
</organism>
<dbReference type="PANTHER" id="PTHR34128:SF2">
    <property type="entry name" value="CYTOCHROME C-TYPE BIOGENESIS PROTEIN CCME HOMOLOG, MITOCHONDRIAL"/>
    <property type="match status" value="1"/>
</dbReference>
<dbReference type="NCBIfam" id="NF009731">
    <property type="entry name" value="PRK13254.1-5"/>
    <property type="match status" value="1"/>
</dbReference>
<evidence type="ECO:0000256" key="3">
    <source>
        <dbReference type="ARBA" id="ARBA00022692"/>
    </source>
</evidence>
<dbReference type="GO" id="GO:0020037">
    <property type="term" value="F:heme binding"/>
    <property type="evidence" value="ECO:0007669"/>
    <property type="project" value="InterPro"/>
</dbReference>
<dbReference type="GO" id="GO:0017003">
    <property type="term" value="P:protein-heme linkage"/>
    <property type="evidence" value="ECO:0007669"/>
    <property type="project" value="UniProtKB-UniRule"/>
</dbReference>
<dbReference type="Proteomes" id="UP000253529">
    <property type="component" value="Unassembled WGS sequence"/>
</dbReference>